<gene>
    <name evidence="1" type="ORF">D3H55_16985</name>
</gene>
<dbReference type="AlphaFoldDB" id="A0A3A1QXG3"/>
<sequence>MKISISSPCIVFKDVCVHEVENNSGIFLGKNHQYGWRSTETEYCGFGGVSGRKNRVINSTHLVLKERAANPDFDGGKSG</sequence>
<accession>A0A3A1QXG3</accession>
<dbReference type="Proteomes" id="UP000265801">
    <property type="component" value="Unassembled WGS sequence"/>
</dbReference>
<proteinExistence type="predicted"/>
<protein>
    <submittedName>
        <fullName evidence="1">Uncharacterized protein</fullName>
    </submittedName>
</protein>
<name>A0A3A1QXG3_9BACI</name>
<evidence type="ECO:0000313" key="1">
    <source>
        <dbReference type="EMBL" id="RIW30429.1"/>
    </source>
</evidence>
<reference evidence="1 2" key="1">
    <citation type="submission" date="2018-09" db="EMBL/GenBank/DDBJ databases">
        <title>Bacillus saliacetes sp. nov., isolated from Thai shrimp paste (Ka-pi).</title>
        <authorList>
            <person name="Daroonpunt R."/>
            <person name="Tanasupawat S."/>
            <person name="Yiamsombut S."/>
        </authorList>
    </citation>
    <scope>NUCLEOTIDE SEQUENCE [LARGE SCALE GENOMIC DNA]</scope>
    <source>
        <strain evidence="1 2">SKP7-4</strain>
    </source>
</reference>
<comment type="caution">
    <text evidence="1">The sequence shown here is derived from an EMBL/GenBank/DDBJ whole genome shotgun (WGS) entry which is preliminary data.</text>
</comment>
<dbReference type="RefSeq" id="WP_119548513.1">
    <property type="nucleotide sequence ID" value="NZ_QXIR01000026.1"/>
</dbReference>
<keyword evidence="2" id="KW-1185">Reference proteome</keyword>
<organism evidence="1 2">
    <name type="scientific">Bacillus salacetis</name>
    <dbReference type="NCBI Taxonomy" id="2315464"/>
    <lineage>
        <taxon>Bacteria</taxon>
        <taxon>Bacillati</taxon>
        <taxon>Bacillota</taxon>
        <taxon>Bacilli</taxon>
        <taxon>Bacillales</taxon>
        <taxon>Bacillaceae</taxon>
        <taxon>Bacillus</taxon>
    </lineage>
</organism>
<dbReference type="OrthoDB" id="2928548at2"/>
<evidence type="ECO:0000313" key="2">
    <source>
        <dbReference type="Proteomes" id="UP000265801"/>
    </source>
</evidence>
<dbReference type="EMBL" id="QXIR01000026">
    <property type="protein sequence ID" value="RIW30429.1"/>
    <property type="molecule type" value="Genomic_DNA"/>
</dbReference>